<dbReference type="Proteomes" id="UP000076858">
    <property type="component" value="Unassembled WGS sequence"/>
</dbReference>
<dbReference type="EMBL" id="LRGB01024746">
    <property type="protein sequence ID" value="KZR96503.1"/>
    <property type="molecule type" value="Genomic_DNA"/>
</dbReference>
<reference evidence="1 2" key="1">
    <citation type="submission" date="2016-03" db="EMBL/GenBank/DDBJ databases">
        <title>EvidentialGene: Evidence-directed Construction of Genes on Genomes.</title>
        <authorList>
            <person name="Gilbert D.G."/>
            <person name="Choi J.-H."/>
            <person name="Mockaitis K."/>
            <person name="Colbourne J."/>
            <person name="Pfrender M."/>
        </authorList>
    </citation>
    <scope>NUCLEOTIDE SEQUENCE [LARGE SCALE GENOMIC DNA]</scope>
    <source>
        <strain evidence="1 2">Xinb3</strain>
        <tissue evidence="1">Complete organism</tissue>
    </source>
</reference>
<evidence type="ECO:0000313" key="1">
    <source>
        <dbReference type="EMBL" id="KZR96503.1"/>
    </source>
</evidence>
<accession>A0A164E7C0</accession>
<gene>
    <name evidence="1" type="ORF">APZ42_009121</name>
</gene>
<keyword evidence="2" id="KW-1185">Reference proteome</keyword>
<organism evidence="1 2">
    <name type="scientific">Daphnia magna</name>
    <dbReference type="NCBI Taxonomy" id="35525"/>
    <lineage>
        <taxon>Eukaryota</taxon>
        <taxon>Metazoa</taxon>
        <taxon>Ecdysozoa</taxon>
        <taxon>Arthropoda</taxon>
        <taxon>Crustacea</taxon>
        <taxon>Branchiopoda</taxon>
        <taxon>Diplostraca</taxon>
        <taxon>Cladocera</taxon>
        <taxon>Anomopoda</taxon>
        <taxon>Daphniidae</taxon>
        <taxon>Daphnia</taxon>
    </lineage>
</organism>
<evidence type="ECO:0000313" key="2">
    <source>
        <dbReference type="Proteomes" id="UP000076858"/>
    </source>
</evidence>
<comment type="caution">
    <text evidence="1">The sequence shown here is derived from an EMBL/GenBank/DDBJ whole genome shotgun (WGS) entry which is preliminary data.</text>
</comment>
<dbReference type="AlphaFoldDB" id="A0A164E7C0"/>
<feature type="non-terminal residue" evidence="1">
    <location>
        <position position="1"/>
    </location>
</feature>
<name>A0A164E7C0_9CRUS</name>
<protein>
    <submittedName>
        <fullName evidence="1">Uncharacterized protein</fullName>
    </submittedName>
</protein>
<sequence length="79" mass="9080">LSSTSITLFHTKIHTTTFTLLIWKKKLCATAYAGAEGLRCTEDQLLQQQHSTHPLNQINQLNHHDFIFIHHVSLVQNVF</sequence>
<proteinExistence type="predicted"/>